<dbReference type="EMBL" id="SMKP01000118">
    <property type="protein sequence ID" value="TDD15791.1"/>
    <property type="molecule type" value="Genomic_DNA"/>
</dbReference>
<feature type="compositionally biased region" description="Basic and acidic residues" evidence="1">
    <location>
        <begin position="185"/>
        <end position="196"/>
    </location>
</feature>
<keyword evidence="2" id="KW-1133">Transmembrane helix</keyword>
<dbReference type="Proteomes" id="UP000294543">
    <property type="component" value="Unassembled WGS sequence"/>
</dbReference>
<keyword evidence="2" id="KW-0472">Membrane</keyword>
<feature type="transmembrane region" description="Helical" evidence="2">
    <location>
        <begin position="207"/>
        <end position="225"/>
    </location>
</feature>
<feature type="compositionally biased region" description="Polar residues" evidence="1">
    <location>
        <begin position="1"/>
        <end position="14"/>
    </location>
</feature>
<dbReference type="Pfam" id="PF12277">
    <property type="entry name" value="DUF3618"/>
    <property type="match status" value="1"/>
</dbReference>
<gene>
    <name evidence="3" type="ORF">E1294_33375</name>
</gene>
<sequence>MSESDPGYTGQQNAGDVGAHRATVGTPTERESINVPPTRPGAAENARQAETAREEHETFIPESPVADERSEATENLRTEEESLKGESGEDDEEEDDVRKDIQKSRRDLGETVSELAGKADVKSRASHAAQAARGTAGHAAELAKGKAGHAAELAKGKAGHAAETAKGRAAGAAATVKGKASEVAGKVRESAPDQAKDVATQARKRPVLLVAAIGAVLGFMVRRMMTKRRTQNQATRPRWFRKA</sequence>
<evidence type="ECO:0000313" key="3">
    <source>
        <dbReference type="EMBL" id="TDD15791.1"/>
    </source>
</evidence>
<feature type="region of interest" description="Disordered" evidence="1">
    <location>
        <begin position="1"/>
        <end position="200"/>
    </location>
</feature>
<keyword evidence="4" id="KW-1185">Reference proteome</keyword>
<name>A0A4R4WC79_9ACTN</name>
<keyword evidence="2" id="KW-0812">Transmembrane</keyword>
<reference evidence="3 4" key="1">
    <citation type="submission" date="2019-03" db="EMBL/GenBank/DDBJ databases">
        <title>Draft genome sequences of novel Actinobacteria.</title>
        <authorList>
            <person name="Sahin N."/>
            <person name="Ay H."/>
            <person name="Saygin H."/>
        </authorList>
    </citation>
    <scope>NUCLEOTIDE SEQUENCE [LARGE SCALE GENOMIC DNA]</scope>
    <source>
        <strain evidence="3 4">KC712</strain>
    </source>
</reference>
<feature type="compositionally biased region" description="Low complexity" evidence="1">
    <location>
        <begin position="126"/>
        <end position="140"/>
    </location>
</feature>
<evidence type="ECO:0000256" key="1">
    <source>
        <dbReference type="SAM" id="MobiDB-lite"/>
    </source>
</evidence>
<evidence type="ECO:0000256" key="2">
    <source>
        <dbReference type="SAM" id="Phobius"/>
    </source>
</evidence>
<dbReference type="RefSeq" id="WP_132514957.1">
    <property type="nucleotide sequence ID" value="NZ_SMKP01000118.1"/>
</dbReference>
<feature type="compositionally biased region" description="Basic and acidic residues" evidence="1">
    <location>
        <begin position="66"/>
        <end position="87"/>
    </location>
</feature>
<feature type="compositionally biased region" description="Basic and acidic residues" evidence="1">
    <location>
        <begin position="96"/>
        <end position="109"/>
    </location>
</feature>
<accession>A0A4R4WC79</accession>
<feature type="compositionally biased region" description="Basic and acidic residues" evidence="1">
    <location>
        <begin position="50"/>
        <end position="59"/>
    </location>
</feature>
<feature type="compositionally biased region" description="Low complexity" evidence="1">
    <location>
        <begin position="159"/>
        <end position="178"/>
    </location>
</feature>
<organism evidence="3 4">
    <name type="scientific">Nonomuraea diastatica</name>
    <dbReference type="NCBI Taxonomy" id="1848329"/>
    <lineage>
        <taxon>Bacteria</taxon>
        <taxon>Bacillati</taxon>
        <taxon>Actinomycetota</taxon>
        <taxon>Actinomycetes</taxon>
        <taxon>Streptosporangiales</taxon>
        <taxon>Streptosporangiaceae</taxon>
        <taxon>Nonomuraea</taxon>
    </lineage>
</organism>
<dbReference type="AlphaFoldDB" id="A0A4R4WC79"/>
<comment type="caution">
    <text evidence="3">The sequence shown here is derived from an EMBL/GenBank/DDBJ whole genome shotgun (WGS) entry which is preliminary data.</text>
</comment>
<protein>
    <submittedName>
        <fullName evidence="3">DUF3618 domain-containing protein</fullName>
    </submittedName>
</protein>
<dbReference type="OrthoDB" id="3534513at2"/>
<proteinExistence type="predicted"/>
<dbReference type="InterPro" id="IPR022062">
    <property type="entry name" value="DUF3618"/>
</dbReference>
<evidence type="ECO:0000313" key="4">
    <source>
        <dbReference type="Proteomes" id="UP000294543"/>
    </source>
</evidence>